<comment type="caution">
    <text evidence="10">The sequence shown here is derived from an EMBL/GenBank/DDBJ whole genome shotgun (WGS) entry which is preliminary data.</text>
</comment>
<keyword evidence="2" id="KW-0902">Two-component regulatory system</keyword>
<dbReference type="InterPro" id="IPR039420">
    <property type="entry name" value="WalR-like"/>
</dbReference>
<dbReference type="SUPFAM" id="SSF52172">
    <property type="entry name" value="CheY-like"/>
    <property type="match status" value="1"/>
</dbReference>
<organism evidence="10 11">
    <name type="scientific">Halobacillus salinus</name>
    <dbReference type="NCBI Taxonomy" id="192814"/>
    <lineage>
        <taxon>Bacteria</taxon>
        <taxon>Bacillati</taxon>
        <taxon>Bacillota</taxon>
        <taxon>Bacilli</taxon>
        <taxon>Bacillales</taxon>
        <taxon>Bacillaceae</taxon>
        <taxon>Halobacillus</taxon>
    </lineage>
</organism>
<dbReference type="GO" id="GO:0000976">
    <property type="term" value="F:transcription cis-regulatory region binding"/>
    <property type="evidence" value="ECO:0007669"/>
    <property type="project" value="TreeGrafter"/>
</dbReference>
<dbReference type="Proteomes" id="UP000297982">
    <property type="component" value="Unassembled WGS sequence"/>
</dbReference>
<dbReference type="Pfam" id="PF00072">
    <property type="entry name" value="Response_reg"/>
    <property type="match status" value="1"/>
</dbReference>
<dbReference type="Gene3D" id="3.40.50.2300">
    <property type="match status" value="1"/>
</dbReference>
<feature type="domain" description="OmpR/PhoB-type" evidence="9">
    <location>
        <begin position="126"/>
        <end position="224"/>
    </location>
</feature>
<feature type="modified residue" description="4-aspartylphosphate" evidence="6">
    <location>
        <position position="53"/>
    </location>
</feature>
<dbReference type="GO" id="GO:0005829">
    <property type="term" value="C:cytosol"/>
    <property type="evidence" value="ECO:0007669"/>
    <property type="project" value="TreeGrafter"/>
</dbReference>
<dbReference type="PROSITE" id="PS50110">
    <property type="entry name" value="RESPONSE_REGULATORY"/>
    <property type="match status" value="1"/>
</dbReference>
<dbReference type="CDD" id="cd17574">
    <property type="entry name" value="REC_OmpR"/>
    <property type="match status" value="1"/>
</dbReference>
<evidence type="ECO:0000256" key="3">
    <source>
        <dbReference type="ARBA" id="ARBA00023015"/>
    </source>
</evidence>
<evidence type="ECO:0000313" key="11">
    <source>
        <dbReference type="Proteomes" id="UP000297982"/>
    </source>
</evidence>
<dbReference type="RefSeq" id="WP_135328523.1">
    <property type="nucleotide sequence ID" value="NZ_SRJC01000006.1"/>
</dbReference>
<evidence type="ECO:0000256" key="1">
    <source>
        <dbReference type="ARBA" id="ARBA00022553"/>
    </source>
</evidence>
<dbReference type="PANTHER" id="PTHR48111">
    <property type="entry name" value="REGULATOR OF RPOS"/>
    <property type="match status" value="1"/>
</dbReference>
<dbReference type="EMBL" id="SRJC01000006">
    <property type="protein sequence ID" value="TGB01385.1"/>
    <property type="molecule type" value="Genomic_DNA"/>
</dbReference>
<evidence type="ECO:0000256" key="4">
    <source>
        <dbReference type="ARBA" id="ARBA00023125"/>
    </source>
</evidence>
<dbReference type="FunFam" id="3.40.50.2300:FF:000001">
    <property type="entry name" value="DNA-binding response regulator PhoB"/>
    <property type="match status" value="1"/>
</dbReference>
<evidence type="ECO:0000259" key="9">
    <source>
        <dbReference type="PROSITE" id="PS51755"/>
    </source>
</evidence>
<protein>
    <submittedName>
        <fullName evidence="10">Response regulator transcription factor</fullName>
    </submittedName>
</protein>
<feature type="domain" description="Response regulatory" evidence="8">
    <location>
        <begin position="4"/>
        <end position="118"/>
    </location>
</feature>
<dbReference type="FunFam" id="1.10.10.10:FF:000005">
    <property type="entry name" value="Two-component system response regulator"/>
    <property type="match status" value="1"/>
</dbReference>
<feature type="DNA-binding region" description="OmpR/PhoB-type" evidence="7">
    <location>
        <begin position="126"/>
        <end position="224"/>
    </location>
</feature>
<evidence type="ECO:0000256" key="7">
    <source>
        <dbReference type="PROSITE-ProRule" id="PRU01091"/>
    </source>
</evidence>
<dbReference type="GO" id="GO:0000156">
    <property type="term" value="F:phosphorelay response regulator activity"/>
    <property type="evidence" value="ECO:0007669"/>
    <property type="project" value="TreeGrafter"/>
</dbReference>
<keyword evidence="1 6" id="KW-0597">Phosphoprotein</keyword>
<reference evidence="10 11" key="1">
    <citation type="journal article" date="2003" name="Int. J. Syst. Evol. Microbiol.">
        <title>Halobacillus salinus sp. nov., isolated from a salt lake on the coast of the East Sea in Korea.</title>
        <authorList>
            <person name="Yoon J.H."/>
            <person name="Kang K.H."/>
            <person name="Park Y.H."/>
        </authorList>
    </citation>
    <scope>NUCLEOTIDE SEQUENCE [LARGE SCALE GENOMIC DNA]</scope>
    <source>
        <strain evidence="10 11">HSL-3</strain>
    </source>
</reference>
<dbReference type="AlphaFoldDB" id="A0A4Z0GWL5"/>
<dbReference type="InterPro" id="IPR001789">
    <property type="entry name" value="Sig_transdc_resp-reg_receiver"/>
</dbReference>
<dbReference type="SMART" id="SM00448">
    <property type="entry name" value="REC"/>
    <property type="match status" value="1"/>
</dbReference>
<dbReference type="Pfam" id="PF00486">
    <property type="entry name" value="Trans_reg_C"/>
    <property type="match status" value="1"/>
</dbReference>
<dbReference type="CDD" id="cd00383">
    <property type="entry name" value="trans_reg_C"/>
    <property type="match status" value="1"/>
</dbReference>
<dbReference type="GO" id="GO:0032993">
    <property type="term" value="C:protein-DNA complex"/>
    <property type="evidence" value="ECO:0007669"/>
    <property type="project" value="TreeGrafter"/>
</dbReference>
<keyword evidence="3" id="KW-0805">Transcription regulation</keyword>
<dbReference type="GO" id="GO:0006355">
    <property type="term" value="P:regulation of DNA-templated transcription"/>
    <property type="evidence" value="ECO:0007669"/>
    <property type="project" value="InterPro"/>
</dbReference>
<dbReference type="InterPro" id="IPR036388">
    <property type="entry name" value="WH-like_DNA-bd_sf"/>
</dbReference>
<accession>A0A4Z0GWL5</accession>
<gene>
    <name evidence="10" type="ORF">E4663_16390</name>
</gene>
<dbReference type="InterPro" id="IPR011006">
    <property type="entry name" value="CheY-like_superfamily"/>
</dbReference>
<keyword evidence="11" id="KW-1185">Reference proteome</keyword>
<evidence type="ECO:0000256" key="5">
    <source>
        <dbReference type="ARBA" id="ARBA00023163"/>
    </source>
</evidence>
<name>A0A4Z0GWL5_9BACI</name>
<keyword evidence="4 7" id="KW-0238">DNA-binding</keyword>
<keyword evidence="5" id="KW-0804">Transcription</keyword>
<proteinExistence type="predicted"/>
<evidence type="ECO:0000259" key="8">
    <source>
        <dbReference type="PROSITE" id="PS50110"/>
    </source>
</evidence>
<evidence type="ECO:0000313" key="10">
    <source>
        <dbReference type="EMBL" id="TGB01385.1"/>
    </source>
</evidence>
<sequence length="226" mass="25974">MKPVILVIEDEEKIARVLELELQFEGYEVVKAADGFEGLEKFRSRAWDLVLLDVMLPGMNGVDVLRRIRSGDEDTKVIMLTAKDALDDKVTTLDLGANDYITKPFQMEELLARIRAALRLTRPKDEAVLRVADLKVDEGTHEVFRGDEPISLTATEFNLLVTFMKNERHVLERQQLLDLVWGYDYYGDSNIVDVYVRYLRNKIDKGYDPTLIHTVRGVGYVLKDPR</sequence>
<dbReference type="SMART" id="SM00862">
    <property type="entry name" value="Trans_reg_C"/>
    <property type="match status" value="1"/>
</dbReference>
<dbReference type="Gene3D" id="6.10.250.690">
    <property type="match status" value="1"/>
</dbReference>
<dbReference type="PANTHER" id="PTHR48111:SF22">
    <property type="entry name" value="REGULATOR OF RPOS"/>
    <property type="match status" value="1"/>
</dbReference>
<dbReference type="STRING" id="192814.GCA_900166575_00134"/>
<evidence type="ECO:0000256" key="6">
    <source>
        <dbReference type="PROSITE-ProRule" id="PRU00169"/>
    </source>
</evidence>
<evidence type="ECO:0000256" key="2">
    <source>
        <dbReference type="ARBA" id="ARBA00023012"/>
    </source>
</evidence>
<dbReference type="Gene3D" id="1.10.10.10">
    <property type="entry name" value="Winged helix-like DNA-binding domain superfamily/Winged helix DNA-binding domain"/>
    <property type="match status" value="1"/>
</dbReference>
<dbReference type="PROSITE" id="PS51755">
    <property type="entry name" value="OMPR_PHOB"/>
    <property type="match status" value="1"/>
</dbReference>
<dbReference type="InterPro" id="IPR001867">
    <property type="entry name" value="OmpR/PhoB-type_DNA-bd"/>
</dbReference>